<evidence type="ECO:0000313" key="2">
    <source>
        <dbReference type="EMBL" id="KAK3800809.1"/>
    </source>
</evidence>
<dbReference type="EMBL" id="JAWDGP010000415">
    <property type="protein sequence ID" value="KAK3800809.1"/>
    <property type="molecule type" value="Genomic_DNA"/>
</dbReference>
<comment type="caution">
    <text evidence="2">The sequence shown here is derived from an EMBL/GenBank/DDBJ whole genome shotgun (WGS) entry which is preliminary data.</text>
</comment>
<evidence type="ECO:0000313" key="3">
    <source>
        <dbReference type="Proteomes" id="UP001283361"/>
    </source>
</evidence>
<dbReference type="AlphaFoldDB" id="A0AAE1B7F6"/>
<keyword evidence="1" id="KW-0472">Membrane</keyword>
<sequence length="89" mass="10503">MDVLVPVNYPEANIVFKISKDVSPENTRHPRSPPWTEWRFHGFLTRLGTLSLLKGKFVFRLKWKRLPTLFVIVGVWLNGNIIISWRDQE</sequence>
<reference evidence="2" key="1">
    <citation type="journal article" date="2023" name="G3 (Bethesda)">
        <title>A reference genome for the long-term kleptoplast-retaining sea slug Elysia crispata morphotype clarki.</title>
        <authorList>
            <person name="Eastman K.E."/>
            <person name="Pendleton A.L."/>
            <person name="Shaikh M.A."/>
            <person name="Suttiyut T."/>
            <person name="Ogas R."/>
            <person name="Tomko P."/>
            <person name="Gavelis G."/>
            <person name="Widhalm J.R."/>
            <person name="Wisecaver J.H."/>
        </authorList>
    </citation>
    <scope>NUCLEOTIDE SEQUENCE</scope>
    <source>
        <strain evidence="2">ECLA1</strain>
    </source>
</reference>
<keyword evidence="1" id="KW-1133">Transmembrane helix</keyword>
<accession>A0AAE1B7F6</accession>
<gene>
    <name evidence="2" type="ORF">RRG08_012841</name>
</gene>
<organism evidence="2 3">
    <name type="scientific">Elysia crispata</name>
    <name type="common">lettuce slug</name>
    <dbReference type="NCBI Taxonomy" id="231223"/>
    <lineage>
        <taxon>Eukaryota</taxon>
        <taxon>Metazoa</taxon>
        <taxon>Spiralia</taxon>
        <taxon>Lophotrochozoa</taxon>
        <taxon>Mollusca</taxon>
        <taxon>Gastropoda</taxon>
        <taxon>Heterobranchia</taxon>
        <taxon>Euthyneura</taxon>
        <taxon>Panpulmonata</taxon>
        <taxon>Sacoglossa</taxon>
        <taxon>Placobranchoidea</taxon>
        <taxon>Plakobranchidae</taxon>
        <taxon>Elysia</taxon>
    </lineage>
</organism>
<keyword evidence="3" id="KW-1185">Reference proteome</keyword>
<proteinExistence type="predicted"/>
<dbReference type="Proteomes" id="UP001283361">
    <property type="component" value="Unassembled WGS sequence"/>
</dbReference>
<keyword evidence="1" id="KW-0812">Transmembrane</keyword>
<name>A0AAE1B7F6_9GAST</name>
<protein>
    <submittedName>
        <fullName evidence="2">Uncharacterized protein</fullName>
    </submittedName>
</protein>
<feature type="transmembrane region" description="Helical" evidence="1">
    <location>
        <begin position="66"/>
        <end position="85"/>
    </location>
</feature>
<evidence type="ECO:0000256" key="1">
    <source>
        <dbReference type="SAM" id="Phobius"/>
    </source>
</evidence>